<dbReference type="Proteomes" id="UP000184139">
    <property type="component" value="Unassembled WGS sequence"/>
</dbReference>
<organism evidence="2 3">
    <name type="scientific">Desulfofustis glycolicus DSM 9705</name>
    <dbReference type="NCBI Taxonomy" id="1121409"/>
    <lineage>
        <taxon>Bacteria</taxon>
        <taxon>Pseudomonadati</taxon>
        <taxon>Thermodesulfobacteriota</taxon>
        <taxon>Desulfobulbia</taxon>
        <taxon>Desulfobulbales</taxon>
        <taxon>Desulfocapsaceae</taxon>
        <taxon>Desulfofustis</taxon>
    </lineage>
</organism>
<dbReference type="EMBL" id="FQXS01000003">
    <property type="protein sequence ID" value="SHH53173.1"/>
    <property type="molecule type" value="Genomic_DNA"/>
</dbReference>
<keyword evidence="3" id="KW-1185">Reference proteome</keyword>
<evidence type="ECO:0000313" key="2">
    <source>
        <dbReference type="EMBL" id="SHH53173.1"/>
    </source>
</evidence>
<proteinExistence type="predicted"/>
<dbReference type="InterPro" id="IPR004360">
    <property type="entry name" value="Glyas_Fos-R_dOase_dom"/>
</dbReference>
<gene>
    <name evidence="2" type="ORF">SAMN02745124_00865</name>
</gene>
<sequence>MKIPRLSMITLGVADLAKAASFYEAVLATPPNRSYDGVVFIELPGSWLALYPIDALAADISPEITPARTGFSGITLAHNARNREDVIAIIDRARNAGARILREPQETFWGGFNGYFADRDGYCWEIAWGPMFGFDEHGDMHFQAG</sequence>
<evidence type="ECO:0000259" key="1">
    <source>
        <dbReference type="PROSITE" id="PS51819"/>
    </source>
</evidence>
<dbReference type="RefSeq" id="WP_084540439.1">
    <property type="nucleotide sequence ID" value="NZ_FQXS01000003.1"/>
</dbReference>
<dbReference type="AlphaFoldDB" id="A0A1M5TRZ8"/>
<reference evidence="2 3" key="1">
    <citation type="submission" date="2016-11" db="EMBL/GenBank/DDBJ databases">
        <authorList>
            <person name="Jaros S."/>
            <person name="Januszkiewicz K."/>
            <person name="Wedrychowicz H."/>
        </authorList>
    </citation>
    <scope>NUCLEOTIDE SEQUENCE [LARGE SCALE GENOMIC DNA]</scope>
    <source>
        <strain evidence="2 3">DSM 9705</strain>
    </source>
</reference>
<dbReference type="PANTHER" id="PTHR36503">
    <property type="entry name" value="BLR2520 PROTEIN"/>
    <property type="match status" value="1"/>
</dbReference>
<dbReference type="InterPro" id="IPR029068">
    <property type="entry name" value="Glyas_Bleomycin-R_OHBP_Dase"/>
</dbReference>
<feature type="domain" description="VOC" evidence="1">
    <location>
        <begin position="5"/>
        <end position="129"/>
    </location>
</feature>
<dbReference type="PANTHER" id="PTHR36503:SF1">
    <property type="entry name" value="BLR2520 PROTEIN"/>
    <property type="match status" value="1"/>
</dbReference>
<dbReference type="PROSITE" id="PS51819">
    <property type="entry name" value="VOC"/>
    <property type="match status" value="1"/>
</dbReference>
<accession>A0A1M5TRZ8</accession>
<protein>
    <recommendedName>
        <fullName evidence="1">VOC domain-containing protein</fullName>
    </recommendedName>
</protein>
<dbReference type="CDD" id="cd07251">
    <property type="entry name" value="VOC_like"/>
    <property type="match status" value="1"/>
</dbReference>
<dbReference type="Pfam" id="PF00903">
    <property type="entry name" value="Glyoxalase"/>
    <property type="match status" value="1"/>
</dbReference>
<name>A0A1M5TRZ8_9BACT</name>
<dbReference type="Gene3D" id="3.10.180.10">
    <property type="entry name" value="2,3-Dihydroxybiphenyl 1,2-Dioxygenase, domain 1"/>
    <property type="match status" value="1"/>
</dbReference>
<dbReference type="STRING" id="1121409.SAMN02745124_00865"/>
<dbReference type="InterPro" id="IPR037523">
    <property type="entry name" value="VOC_core"/>
</dbReference>
<dbReference type="OrthoDB" id="9797663at2"/>
<evidence type="ECO:0000313" key="3">
    <source>
        <dbReference type="Proteomes" id="UP000184139"/>
    </source>
</evidence>
<dbReference type="SUPFAM" id="SSF54593">
    <property type="entry name" value="Glyoxalase/Bleomycin resistance protein/Dihydroxybiphenyl dioxygenase"/>
    <property type="match status" value="1"/>
</dbReference>